<keyword evidence="6" id="KW-0694">RNA-binding</keyword>
<evidence type="ECO:0000256" key="5">
    <source>
        <dbReference type="ARBA" id="ARBA00022842"/>
    </source>
</evidence>
<geneLocation type="chloroplast" evidence="9"/>
<dbReference type="InterPro" id="IPR019307">
    <property type="entry name" value="RNA-bd_AU-1/RNase_E/G"/>
</dbReference>
<dbReference type="NCBIfam" id="TIGR00757">
    <property type="entry name" value="RNaseEG"/>
    <property type="match status" value="1"/>
</dbReference>
<evidence type="ECO:0000256" key="4">
    <source>
        <dbReference type="ARBA" id="ARBA00022801"/>
    </source>
</evidence>
<dbReference type="GO" id="GO:0016787">
    <property type="term" value="F:hydrolase activity"/>
    <property type="evidence" value="ECO:0007669"/>
    <property type="project" value="UniProtKB-KW"/>
</dbReference>
<dbReference type="InterPro" id="IPR012340">
    <property type="entry name" value="NA-bd_OB-fold"/>
</dbReference>
<dbReference type="PANTHER" id="PTHR30001:SF0">
    <property type="entry name" value="RIBONUCLEASE G"/>
    <property type="match status" value="1"/>
</dbReference>
<comment type="function">
    <text evidence="7">Involved in intercistronic processing of primary transcripts from chloroplast operons. The endonucleolytic activity of the enzyme depends on the number of phosphates at the 5' end, is inhibited by structured RNA, and preferentially cleaves A/U-rich sequences.</text>
</comment>
<protein>
    <submittedName>
        <fullName evidence="9">Ribonuclease E</fullName>
    </submittedName>
</protein>
<feature type="domain" description="S1 motif" evidence="8">
    <location>
        <begin position="33"/>
        <end position="113"/>
    </location>
</feature>
<keyword evidence="9" id="KW-0934">Plastid</keyword>
<sequence>MIKKIIISNSNNIAAIIKNSKIQELIIINDTYHINDIYIGIVQKIFTSINAAFIKLNQNDKSGFIHVSDTKYLHEPKNQNAGTIEDVLFMRQKILVQIIKEPTRTKGPRLTTNIHLSGRYLTLMPLNNNICIGQKVYDENERSFLRALGILIKPFKMGIIFKESSVGTPEKILIKEINRLSHQWNFIEKSVTQARGPMLLYQDSDLIRRIIRDYFTKDIEIIISDSKKSLQQIYEYIVVENNGLKHKSTAILEFYASKACILEKFCISSIIFEVLRSKVELQSGVYIFIESSEALTTIDVNSGSFNNSKSSQDSLLRTNCLAATEIAYQLKMRNINGIIIIDFIDMKSQNDQLTLLEHLHKSLKYDEAKPEIIQLSELGLVELTRRRRGKSIKEIFIETPGEYIISNNKTIGSSKKDCNYSLDINTIFFRKKFQKNLTVDSKSDKKYNFIPLKQRFIIPIDLYYSTTDETILCT</sequence>
<gene>
    <name evidence="9" type="primary">rne</name>
    <name evidence="9" type="ORF">BQ776_16</name>
</gene>
<organism evidence="9">
    <name type="scientific">Dermonema virens</name>
    <dbReference type="NCBI Taxonomy" id="1077399"/>
    <lineage>
        <taxon>Eukaryota</taxon>
        <taxon>Rhodophyta</taxon>
        <taxon>Florideophyceae</taxon>
        <taxon>Nemaliophycidae</taxon>
        <taxon>Nemaliales</taxon>
        <taxon>Liagoraceae</taxon>
        <taxon>Dermonema</taxon>
    </lineage>
</organism>
<evidence type="ECO:0000256" key="2">
    <source>
        <dbReference type="ARBA" id="ARBA00005522"/>
    </source>
</evidence>
<comment type="cofactor">
    <cofactor evidence="1">
        <name>Mg(2+)</name>
        <dbReference type="ChEBI" id="CHEBI:18420"/>
    </cofactor>
</comment>
<comment type="similarity">
    <text evidence="2">Belongs to the RNase E/G family.</text>
</comment>
<keyword evidence="4" id="KW-0378">Hydrolase</keyword>
<dbReference type="GO" id="GO:0004540">
    <property type="term" value="F:RNA nuclease activity"/>
    <property type="evidence" value="ECO:0007669"/>
    <property type="project" value="InterPro"/>
</dbReference>
<dbReference type="GO" id="GO:0006364">
    <property type="term" value="P:rRNA processing"/>
    <property type="evidence" value="ECO:0007669"/>
    <property type="project" value="TreeGrafter"/>
</dbReference>
<dbReference type="AlphaFoldDB" id="A0A1G4NRJ7"/>
<dbReference type="SMART" id="SM00316">
    <property type="entry name" value="S1"/>
    <property type="match status" value="1"/>
</dbReference>
<dbReference type="PANTHER" id="PTHR30001">
    <property type="entry name" value="RIBONUCLEASE"/>
    <property type="match status" value="1"/>
</dbReference>
<dbReference type="InterPro" id="IPR003029">
    <property type="entry name" value="S1_domain"/>
</dbReference>
<evidence type="ECO:0000256" key="1">
    <source>
        <dbReference type="ARBA" id="ARBA00001946"/>
    </source>
</evidence>
<evidence type="ECO:0000256" key="7">
    <source>
        <dbReference type="ARBA" id="ARBA00023436"/>
    </source>
</evidence>
<dbReference type="GO" id="GO:0046872">
    <property type="term" value="F:metal ion binding"/>
    <property type="evidence" value="ECO:0007669"/>
    <property type="project" value="UniProtKB-KW"/>
</dbReference>
<evidence type="ECO:0000313" key="9">
    <source>
        <dbReference type="EMBL" id="SCW21254.1"/>
    </source>
</evidence>
<keyword evidence="3" id="KW-0479">Metal-binding</keyword>
<dbReference type="GO" id="GO:0003723">
    <property type="term" value="F:RNA binding"/>
    <property type="evidence" value="ECO:0007669"/>
    <property type="project" value="UniProtKB-KW"/>
</dbReference>
<dbReference type="GO" id="GO:0005737">
    <property type="term" value="C:cytoplasm"/>
    <property type="evidence" value="ECO:0007669"/>
    <property type="project" value="TreeGrafter"/>
</dbReference>
<dbReference type="CDD" id="cd04453">
    <property type="entry name" value="S1_RNase_E"/>
    <property type="match status" value="1"/>
</dbReference>
<dbReference type="Pfam" id="PF10150">
    <property type="entry name" value="RNase_E_G"/>
    <property type="match status" value="1"/>
</dbReference>
<proteinExistence type="inferred from homology"/>
<dbReference type="GeneID" id="29999987"/>
<reference evidence="9" key="2">
    <citation type="submission" date="2016-10" db="EMBL/GenBank/DDBJ databases">
        <authorList>
            <person name="de Groot N.N."/>
        </authorList>
    </citation>
    <scope>NUCLEOTIDE SEQUENCE</scope>
    <source>
        <strain evidence="9">J.0258</strain>
    </source>
</reference>
<accession>A0A1G4NRJ7</accession>
<keyword evidence="9" id="KW-0150">Chloroplast</keyword>
<dbReference type="Gene3D" id="2.40.50.140">
    <property type="entry name" value="Nucleic acid-binding proteins"/>
    <property type="match status" value="1"/>
</dbReference>
<keyword evidence="5" id="KW-0460">Magnesium</keyword>
<reference evidence="9" key="1">
    <citation type="submission" date="2016-10" db="EMBL/GenBank/DDBJ databases">
        <title>Chloroplast genomes as a tool to resolve red algal phylogenies: a case study in the Nemaliales.</title>
        <authorList>
            <person name="Costa J.F."/>
            <person name="Lin S.M."/>
            <person name="Macaya E.C."/>
            <person name="Fernandez-Garcia C."/>
            <person name="Verbruggen H."/>
        </authorList>
    </citation>
    <scope>NUCLEOTIDE SEQUENCE</scope>
    <source>
        <strain evidence="9">J.0258</strain>
    </source>
</reference>
<dbReference type="SUPFAM" id="SSF50249">
    <property type="entry name" value="Nucleic acid-binding proteins"/>
    <property type="match status" value="1"/>
</dbReference>
<dbReference type="RefSeq" id="YP_009313000.1">
    <property type="nucleotide sequence ID" value="NC_031655.1"/>
</dbReference>
<evidence type="ECO:0000256" key="6">
    <source>
        <dbReference type="ARBA" id="ARBA00022884"/>
    </source>
</evidence>
<dbReference type="EMBL" id="LT622863">
    <property type="protein sequence ID" value="SCW21254.1"/>
    <property type="molecule type" value="Genomic_DNA"/>
</dbReference>
<name>A0A1G4NRJ7_9FLOR</name>
<dbReference type="InterPro" id="IPR004659">
    <property type="entry name" value="RNase_E/G"/>
</dbReference>
<evidence type="ECO:0000256" key="3">
    <source>
        <dbReference type="ARBA" id="ARBA00022723"/>
    </source>
</evidence>
<evidence type="ECO:0000259" key="8">
    <source>
        <dbReference type="SMART" id="SM00316"/>
    </source>
</evidence>